<dbReference type="AlphaFoldDB" id="A0AAV4Y9M3"/>
<sequence length="84" mass="9809">MPKISSQLINDRNCVGAHWFTEMHLFLSGFEMWLLCAAPPTKKLTDLIELLDARGRDFVSRFFFHRLRASLTAIRMKHERIACT</sequence>
<dbReference type="Proteomes" id="UP001054945">
    <property type="component" value="Unassembled WGS sequence"/>
</dbReference>
<evidence type="ECO:0008006" key="3">
    <source>
        <dbReference type="Google" id="ProtNLM"/>
    </source>
</evidence>
<proteinExistence type="predicted"/>
<accession>A0AAV4Y9M3</accession>
<protein>
    <recommendedName>
        <fullName evidence="3">Transposase</fullName>
    </recommendedName>
</protein>
<evidence type="ECO:0000313" key="1">
    <source>
        <dbReference type="EMBL" id="GIZ02646.1"/>
    </source>
</evidence>
<comment type="caution">
    <text evidence="1">The sequence shown here is derived from an EMBL/GenBank/DDBJ whole genome shotgun (WGS) entry which is preliminary data.</text>
</comment>
<evidence type="ECO:0000313" key="2">
    <source>
        <dbReference type="Proteomes" id="UP001054945"/>
    </source>
</evidence>
<organism evidence="1 2">
    <name type="scientific">Caerostris extrusa</name>
    <name type="common">Bark spider</name>
    <name type="synonym">Caerostris bankana</name>
    <dbReference type="NCBI Taxonomy" id="172846"/>
    <lineage>
        <taxon>Eukaryota</taxon>
        <taxon>Metazoa</taxon>
        <taxon>Ecdysozoa</taxon>
        <taxon>Arthropoda</taxon>
        <taxon>Chelicerata</taxon>
        <taxon>Arachnida</taxon>
        <taxon>Araneae</taxon>
        <taxon>Araneomorphae</taxon>
        <taxon>Entelegynae</taxon>
        <taxon>Araneoidea</taxon>
        <taxon>Araneidae</taxon>
        <taxon>Caerostris</taxon>
    </lineage>
</organism>
<keyword evidence="2" id="KW-1185">Reference proteome</keyword>
<dbReference type="EMBL" id="BPLR01018837">
    <property type="protein sequence ID" value="GIZ02646.1"/>
    <property type="molecule type" value="Genomic_DNA"/>
</dbReference>
<reference evidence="1 2" key="1">
    <citation type="submission" date="2021-06" db="EMBL/GenBank/DDBJ databases">
        <title>Caerostris extrusa draft genome.</title>
        <authorList>
            <person name="Kono N."/>
            <person name="Arakawa K."/>
        </authorList>
    </citation>
    <scope>NUCLEOTIDE SEQUENCE [LARGE SCALE GENOMIC DNA]</scope>
</reference>
<name>A0AAV4Y9M3_CAEEX</name>
<gene>
    <name evidence="1" type="ORF">CEXT_144541</name>
</gene>